<protein>
    <recommendedName>
        <fullName evidence="7">Glycosyl hydrolase-like 10 domain-containing protein</fullName>
    </recommendedName>
</protein>
<dbReference type="PANTHER" id="PTHR43405">
    <property type="entry name" value="GLYCOSYL HYDROLASE DIGH"/>
    <property type="match status" value="1"/>
</dbReference>
<dbReference type="SUPFAM" id="SSF51445">
    <property type="entry name" value="(Trans)glycosidases"/>
    <property type="match status" value="1"/>
</dbReference>
<feature type="domain" description="DUF4985" evidence="4">
    <location>
        <begin position="339"/>
        <end position="452"/>
    </location>
</feature>
<evidence type="ECO:0000259" key="4">
    <source>
        <dbReference type="Pfam" id="PF16373"/>
    </source>
</evidence>
<reference evidence="6" key="1">
    <citation type="journal article" date="2019" name="Int. J. Syst. Evol. Microbiol.">
        <title>The Global Catalogue of Microorganisms (GCM) 10K type strain sequencing project: providing services to taxonomists for standard genome sequencing and annotation.</title>
        <authorList>
            <consortium name="The Broad Institute Genomics Platform"/>
            <consortium name="The Broad Institute Genome Sequencing Center for Infectious Disease"/>
            <person name="Wu L."/>
            <person name="Ma J."/>
        </authorList>
    </citation>
    <scope>NUCLEOTIDE SEQUENCE [LARGE SCALE GENOMIC DNA]</scope>
    <source>
        <strain evidence="6">JCM 17858</strain>
    </source>
</reference>
<dbReference type="PROSITE" id="PS51257">
    <property type="entry name" value="PROKAR_LIPOPROTEIN"/>
    <property type="match status" value="1"/>
</dbReference>
<feature type="domain" description="Glycosyl hydrolase-like 10" evidence="3">
    <location>
        <begin position="65"/>
        <end position="326"/>
    </location>
</feature>
<comment type="caution">
    <text evidence="5">The sequence shown here is derived from an EMBL/GenBank/DDBJ whole genome shotgun (WGS) entry which is preliminary data.</text>
</comment>
<evidence type="ECO:0000256" key="1">
    <source>
        <dbReference type="ARBA" id="ARBA00022729"/>
    </source>
</evidence>
<feature type="signal peptide" evidence="2">
    <location>
        <begin position="1"/>
        <end position="19"/>
    </location>
</feature>
<dbReference type="InterPro" id="IPR032280">
    <property type="entry name" value="DUF4985"/>
</dbReference>
<dbReference type="RefSeq" id="WP_345066593.1">
    <property type="nucleotide sequence ID" value="NZ_BAABGR010000015.1"/>
</dbReference>
<dbReference type="EMBL" id="BAABGR010000015">
    <property type="protein sequence ID" value="GAA4515699.1"/>
    <property type="molecule type" value="Genomic_DNA"/>
</dbReference>
<dbReference type="InterPro" id="IPR017853">
    <property type="entry name" value="GH"/>
</dbReference>
<keyword evidence="1 2" id="KW-0732">Signal</keyword>
<dbReference type="InterPro" id="IPR003790">
    <property type="entry name" value="GHL10"/>
</dbReference>
<dbReference type="Proteomes" id="UP001500394">
    <property type="component" value="Unassembled WGS sequence"/>
</dbReference>
<gene>
    <name evidence="5" type="ORF">GCM10023173_13860</name>
</gene>
<evidence type="ECO:0000259" key="3">
    <source>
        <dbReference type="Pfam" id="PF02638"/>
    </source>
</evidence>
<dbReference type="InterPro" id="IPR052177">
    <property type="entry name" value="Divisome_Glycosyl_Hydrolase"/>
</dbReference>
<dbReference type="Pfam" id="PF16373">
    <property type="entry name" value="DUF4985"/>
    <property type="match status" value="1"/>
</dbReference>
<dbReference type="PANTHER" id="PTHR43405:SF1">
    <property type="entry name" value="GLYCOSYL HYDROLASE DIGH"/>
    <property type="match status" value="1"/>
</dbReference>
<evidence type="ECO:0000256" key="2">
    <source>
        <dbReference type="SAM" id="SignalP"/>
    </source>
</evidence>
<name>A0ABP8R1G6_9SPHI</name>
<evidence type="ECO:0000313" key="5">
    <source>
        <dbReference type="EMBL" id="GAA4515699.1"/>
    </source>
</evidence>
<dbReference type="Pfam" id="PF02638">
    <property type="entry name" value="GHL10"/>
    <property type="match status" value="1"/>
</dbReference>
<evidence type="ECO:0008006" key="7">
    <source>
        <dbReference type="Google" id="ProtNLM"/>
    </source>
</evidence>
<keyword evidence="6" id="KW-1185">Reference proteome</keyword>
<accession>A0ABP8R1G6</accession>
<sequence>MKKKFFVLAVALLSLFACSKDNHTPPSLNVPEEPEPPTNPITPGRNVVVWVDARSNVFGTYGKFSSKTEIVNILDRLEDCGVTGLVIDVKPSSGYTMYNSAYTKEWTSYDGKTKPADYVEFLISEAKKRKMKTYLSIVTFVEGNTGGVGYVWDNPEFKEKYESIVVKDTQGTLGRISTTGKSVFVNPAHPEVQERVLNLLKEMVGKFDMDGIILDYCRYTDINADFSDFSKTKFIEFLRTKYNDTQASSMNFPTDIVSSWRESSGQLLPATTGKYYKQWLVFRASVIQDFIKKARAAVKSVKSNVSFGVYVGAWYTTYYQVGVNWASKEYDPFQDFNVRFDWAYPGYGETGYLEELDLLMTGNYFTQIMLSENPATASMKYHWWSIEGSLNGIEYITKNKKPIYGSLDVGNVNYASKSEISRAIKYILSRTSGGIMLFDVVHMYAPQYNYLKQELFDAIKEGVKNQ</sequence>
<feature type="chain" id="PRO_5047084299" description="Glycosyl hydrolase-like 10 domain-containing protein" evidence="2">
    <location>
        <begin position="20"/>
        <end position="466"/>
    </location>
</feature>
<proteinExistence type="predicted"/>
<dbReference type="Gene3D" id="3.20.20.80">
    <property type="entry name" value="Glycosidases"/>
    <property type="match status" value="1"/>
</dbReference>
<organism evidence="5 6">
    <name type="scientific">Sphingobacterium thermophilum</name>
    <dbReference type="NCBI Taxonomy" id="768534"/>
    <lineage>
        <taxon>Bacteria</taxon>
        <taxon>Pseudomonadati</taxon>
        <taxon>Bacteroidota</taxon>
        <taxon>Sphingobacteriia</taxon>
        <taxon>Sphingobacteriales</taxon>
        <taxon>Sphingobacteriaceae</taxon>
        <taxon>Sphingobacterium</taxon>
    </lineage>
</organism>
<evidence type="ECO:0000313" key="6">
    <source>
        <dbReference type="Proteomes" id="UP001500394"/>
    </source>
</evidence>